<dbReference type="OrthoDB" id="64353at2759"/>
<evidence type="ECO:0000256" key="1">
    <source>
        <dbReference type="SAM" id="MobiDB-lite"/>
    </source>
</evidence>
<comment type="caution">
    <text evidence="3">The sequence shown here is derived from an EMBL/GenBank/DDBJ whole genome shotgun (WGS) entry which is preliminary data.</text>
</comment>
<keyword evidence="4" id="KW-1185">Reference proteome</keyword>
<dbReference type="PANTHER" id="PTHR43991">
    <property type="entry name" value="WD REPEAT PROTEIN (AFU_ORTHOLOGUE AFUA_8G05640)-RELATED"/>
    <property type="match status" value="1"/>
</dbReference>
<dbReference type="InterPro" id="IPR019417">
    <property type="entry name" value="DUF2415"/>
</dbReference>
<dbReference type="EMBL" id="JAACLJ010000004">
    <property type="protein sequence ID" value="KAF4587483.1"/>
    <property type="molecule type" value="Genomic_DNA"/>
</dbReference>
<evidence type="ECO:0000259" key="2">
    <source>
        <dbReference type="Pfam" id="PF10313"/>
    </source>
</evidence>
<organism evidence="3 4">
    <name type="scientific">Ophiocordyceps camponoti-floridani</name>
    <dbReference type="NCBI Taxonomy" id="2030778"/>
    <lineage>
        <taxon>Eukaryota</taxon>
        <taxon>Fungi</taxon>
        <taxon>Dikarya</taxon>
        <taxon>Ascomycota</taxon>
        <taxon>Pezizomycotina</taxon>
        <taxon>Sordariomycetes</taxon>
        <taxon>Hypocreomycetidae</taxon>
        <taxon>Hypocreales</taxon>
        <taxon>Ophiocordycipitaceae</taxon>
        <taxon>Ophiocordyceps</taxon>
    </lineage>
</organism>
<feature type="region of interest" description="Disordered" evidence="1">
    <location>
        <begin position="455"/>
        <end position="548"/>
    </location>
</feature>
<dbReference type="Pfam" id="PF10313">
    <property type="entry name" value="DUF2415"/>
    <property type="match status" value="1"/>
</dbReference>
<dbReference type="InterPro" id="IPR036322">
    <property type="entry name" value="WD40_repeat_dom_sf"/>
</dbReference>
<sequence length="675" mass="74851">MAAIDDAPAYPTNAIVSRNVRKHYRVPVRSQHWQLRSLIGAEKRHFVYFPGGNGSNHIQRLNTITHECETIKLLTFAPRCLVVGNGWLCCGSETGEFVAIRLDEDAQEAVEPPSRLDLDVDLRRHLGLEGVNDDPLLSLLAQARVSNKSLIAKGAKLATDRVNCVTLWSPPADFPAAPNAYTESIAVLANNDRTVVLVSLRDFERGEKTEPLDVVKYPDFVNRAIISPDGRLLIAILDDPYLYVHERTRPGSDAPSPASGAGVDNDAGASPQWELKQRFLLKSQRKDDRSDSRGSFAACFSSSGAYLAVGTQHGTVSIFDSTLLAQPGGEPLITTFKSSRPKTGPGAVRDMAFCPGPFDILAWTEDRGHIGFADMRTNFVVRQIVDINVEADFEHIDILDRNTLDPRLINSNGEWRTVRSTVSSRRRNREGLDALNQPLTADETMVLEAIRTERRRRDRLSQRGADDGSRRPDLSWSYLSNPRPPANDGEASQRTRERSSSVGRSMGHMERAYRETRAGGPQPPERVRSARQVAREAGGQRQSARRPEQRLMERIGETFAAIRDQRERTESTYLNVFDILQGRERSPGGGGGEHDDPSLLVPLVNQAMNRWEESAIRGTLVSDHGVLDVPPSPDNTAGLAWTADGRTLYVGAQNGIYELHVNVQSRKFCPSITMR</sequence>
<dbReference type="PANTHER" id="PTHR43991:SF9">
    <property type="entry name" value="DUF2415 DOMAIN-CONTAINING PROTEIN"/>
    <property type="match status" value="1"/>
</dbReference>
<evidence type="ECO:0000313" key="4">
    <source>
        <dbReference type="Proteomes" id="UP000562929"/>
    </source>
</evidence>
<feature type="domain" description="DUF2415" evidence="2">
    <location>
        <begin position="346"/>
        <end position="385"/>
    </location>
</feature>
<feature type="region of interest" description="Disordered" evidence="1">
    <location>
        <begin position="247"/>
        <end position="269"/>
    </location>
</feature>
<dbReference type="SUPFAM" id="SSF50978">
    <property type="entry name" value="WD40 repeat-like"/>
    <property type="match status" value="1"/>
</dbReference>
<name>A0A8H4VDH7_9HYPO</name>
<accession>A0A8H4VDH7</accession>
<feature type="compositionally biased region" description="Basic and acidic residues" evidence="1">
    <location>
        <begin position="459"/>
        <end position="473"/>
    </location>
</feature>
<dbReference type="InterPro" id="IPR015943">
    <property type="entry name" value="WD40/YVTN_repeat-like_dom_sf"/>
</dbReference>
<dbReference type="Proteomes" id="UP000562929">
    <property type="component" value="Unassembled WGS sequence"/>
</dbReference>
<dbReference type="AlphaFoldDB" id="A0A8H4VDH7"/>
<dbReference type="Gene3D" id="2.130.10.10">
    <property type="entry name" value="YVTN repeat-like/Quinoprotein amine dehydrogenase"/>
    <property type="match status" value="1"/>
</dbReference>
<proteinExistence type="predicted"/>
<reference evidence="3 4" key="1">
    <citation type="journal article" date="2020" name="G3 (Bethesda)">
        <title>Genetic Underpinnings of Host Manipulation by Ophiocordyceps as Revealed by Comparative Transcriptomics.</title>
        <authorList>
            <person name="Will I."/>
            <person name="Das B."/>
            <person name="Trinh T."/>
            <person name="Brachmann A."/>
            <person name="Ohm R.A."/>
            <person name="de Bekker C."/>
        </authorList>
    </citation>
    <scope>NUCLEOTIDE SEQUENCE [LARGE SCALE GENOMIC DNA]</scope>
    <source>
        <strain evidence="3 4">EC05</strain>
    </source>
</reference>
<gene>
    <name evidence="3" type="ORF">GQ602_004176</name>
</gene>
<feature type="compositionally biased region" description="Basic and acidic residues" evidence="1">
    <location>
        <begin position="507"/>
        <end position="517"/>
    </location>
</feature>
<evidence type="ECO:0000313" key="3">
    <source>
        <dbReference type="EMBL" id="KAF4587483.1"/>
    </source>
</evidence>
<protein>
    <submittedName>
        <fullName evidence="3">WD domain containing protein</fullName>
    </submittedName>
</protein>